<dbReference type="Proteomes" id="UP001501176">
    <property type="component" value="Unassembled WGS sequence"/>
</dbReference>
<feature type="transmembrane region" description="Helical" evidence="5">
    <location>
        <begin position="100"/>
        <end position="125"/>
    </location>
</feature>
<organism evidence="6 7">
    <name type="scientific">Castellaniella daejeonensis</name>
    <dbReference type="NCBI Taxonomy" id="659013"/>
    <lineage>
        <taxon>Bacteria</taxon>
        <taxon>Pseudomonadati</taxon>
        <taxon>Pseudomonadota</taxon>
        <taxon>Betaproteobacteria</taxon>
        <taxon>Burkholderiales</taxon>
        <taxon>Alcaligenaceae</taxon>
        <taxon>Castellaniella</taxon>
    </lineage>
</organism>
<evidence type="ECO:0000313" key="6">
    <source>
        <dbReference type="EMBL" id="GAA0229899.1"/>
    </source>
</evidence>
<evidence type="ECO:0000256" key="5">
    <source>
        <dbReference type="SAM" id="Phobius"/>
    </source>
</evidence>
<dbReference type="PANTHER" id="PTHR30249:SF16">
    <property type="entry name" value="INNER MEMBRANE PROTEIN"/>
    <property type="match status" value="1"/>
</dbReference>
<keyword evidence="2 5" id="KW-0812">Transmembrane</keyword>
<keyword evidence="4 5" id="KW-0472">Membrane</keyword>
<evidence type="ECO:0000256" key="3">
    <source>
        <dbReference type="ARBA" id="ARBA00022989"/>
    </source>
</evidence>
<protein>
    <submittedName>
        <fullName evidence="6">LrgB family protein</fullName>
    </submittedName>
</protein>
<feature type="transmembrane region" description="Helical" evidence="5">
    <location>
        <begin position="6"/>
        <end position="28"/>
    </location>
</feature>
<sequence>MPVSMTGAAALCADVLLWSVPTVGFYLLAKRLYARYARWWLMPLALAPALLVVLVLVAHVSYRQYFQGAGWLVALLGPATVAFAVPIYEQRALVRRYWPVLAAGVLVGSATALVTGWGLATWLGLDGALRLSLLPRSISTPFAMEVSGDIGGIPDLTAVFVVLTGVLGAIVGQCLLAWLPVRSSLARGALLGVGAHGAGTAKAYELGREEGSIAGLVMVLIGLANVLGAAILTAL</sequence>
<feature type="transmembrane region" description="Helical" evidence="5">
    <location>
        <begin position="213"/>
        <end position="234"/>
    </location>
</feature>
<feature type="transmembrane region" description="Helical" evidence="5">
    <location>
        <begin position="68"/>
        <end position="88"/>
    </location>
</feature>
<evidence type="ECO:0000256" key="1">
    <source>
        <dbReference type="ARBA" id="ARBA00004141"/>
    </source>
</evidence>
<evidence type="ECO:0000256" key="2">
    <source>
        <dbReference type="ARBA" id="ARBA00022692"/>
    </source>
</evidence>
<feature type="transmembrane region" description="Helical" evidence="5">
    <location>
        <begin position="40"/>
        <end position="62"/>
    </location>
</feature>
<dbReference type="InterPro" id="IPR007300">
    <property type="entry name" value="CidB/LrgB"/>
</dbReference>
<proteinExistence type="predicted"/>
<evidence type="ECO:0000256" key="4">
    <source>
        <dbReference type="ARBA" id="ARBA00023136"/>
    </source>
</evidence>
<comment type="caution">
    <text evidence="6">The sequence shown here is derived from an EMBL/GenBank/DDBJ whole genome shotgun (WGS) entry which is preliminary data.</text>
</comment>
<evidence type="ECO:0000313" key="7">
    <source>
        <dbReference type="Proteomes" id="UP001501176"/>
    </source>
</evidence>
<comment type="subcellular location">
    <subcellularLocation>
        <location evidence="1">Membrane</location>
        <topology evidence="1">Multi-pass membrane protein</topology>
    </subcellularLocation>
</comment>
<dbReference type="EMBL" id="BAAAFN010000014">
    <property type="protein sequence ID" value="GAA0229899.1"/>
    <property type="molecule type" value="Genomic_DNA"/>
</dbReference>
<dbReference type="PANTHER" id="PTHR30249">
    <property type="entry name" value="PUTATIVE SEROTONIN TRANSPORTER"/>
    <property type="match status" value="1"/>
</dbReference>
<accession>A0ABN0TTL5</accession>
<reference evidence="6 7" key="1">
    <citation type="journal article" date="2019" name="Int. J. Syst. Evol. Microbiol.">
        <title>The Global Catalogue of Microorganisms (GCM) 10K type strain sequencing project: providing services to taxonomists for standard genome sequencing and annotation.</title>
        <authorList>
            <consortium name="The Broad Institute Genomics Platform"/>
            <consortium name="The Broad Institute Genome Sequencing Center for Infectious Disease"/>
            <person name="Wu L."/>
            <person name="Ma J."/>
        </authorList>
    </citation>
    <scope>NUCLEOTIDE SEQUENCE [LARGE SCALE GENOMIC DNA]</scope>
    <source>
        <strain evidence="6 7">JCM 16240</strain>
    </source>
</reference>
<dbReference type="Pfam" id="PF04172">
    <property type="entry name" value="LrgB"/>
    <property type="match status" value="1"/>
</dbReference>
<keyword evidence="3 5" id="KW-1133">Transmembrane helix</keyword>
<keyword evidence="7" id="KW-1185">Reference proteome</keyword>
<name>A0ABN0TTL5_9BURK</name>
<gene>
    <name evidence="6" type="ORF">GCM10009125_18610</name>
</gene>
<feature type="transmembrane region" description="Helical" evidence="5">
    <location>
        <begin position="156"/>
        <end position="179"/>
    </location>
</feature>
<dbReference type="RefSeq" id="WP_343821112.1">
    <property type="nucleotide sequence ID" value="NZ_BAAAFN010000014.1"/>
</dbReference>